<organism evidence="1 2">
    <name type="scientific">Papaver atlanticum</name>
    <dbReference type="NCBI Taxonomy" id="357466"/>
    <lineage>
        <taxon>Eukaryota</taxon>
        <taxon>Viridiplantae</taxon>
        <taxon>Streptophyta</taxon>
        <taxon>Embryophyta</taxon>
        <taxon>Tracheophyta</taxon>
        <taxon>Spermatophyta</taxon>
        <taxon>Magnoliopsida</taxon>
        <taxon>Ranunculales</taxon>
        <taxon>Papaveraceae</taxon>
        <taxon>Papaveroideae</taxon>
        <taxon>Papaver</taxon>
    </lineage>
</organism>
<dbReference type="AlphaFoldDB" id="A0AAD4SHH2"/>
<reference evidence="1" key="1">
    <citation type="submission" date="2022-04" db="EMBL/GenBank/DDBJ databases">
        <title>A functionally conserved STORR gene fusion in Papaver species that diverged 16.8 million years ago.</title>
        <authorList>
            <person name="Catania T."/>
        </authorList>
    </citation>
    <scope>NUCLEOTIDE SEQUENCE</scope>
    <source>
        <strain evidence="1">S-188037</strain>
    </source>
</reference>
<protein>
    <submittedName>
        <fullName evidence="1">Uncharacterized protein</fullName>
    </submittedName>
</protein>
<accession>A0AAD4SHH2</accession>
<dbReference type="Proteomes" id="UP001202328">
    <property type="component" value="Unassembled WGS sequence"/>
</dbReference>
<proteinExistence type="predicted"/>
<keyword evidence="2" id="KW-1185">Reference proteome</keyword>
<dbReference type="EMBL" id="JAJJMB010010520">
    <property type="protein sequence ID" value="KAI3908190.1"/>
    <property type="molecule type" value="Genomic_DNA"/>
</dbReference>
<evidence type="ECO:0000313" key="2">
    <source>
        <dbReference type="Proteomes" id="UP001202328"/>
    </source>
</evidence>
<sequence length="79" mass="8976">MSTILEHKYQEFLDGLVNILGENNPAYQELLDEAVNALGDKHREVFTPPKYVKASTTTRLSLRTSWIPVKRCVGSQIML</sequence>
<gene>
    <name evidence="1" type="ORF">MKW98_029491</name>
</gene>
<name>A0AAD4SHH2_9MAGN</name>
<comment type="caution">
    <text evidence="1">The sequence shown here is derived from an EMBL/GenBank/DDBJ whole genome shotgun (WGS) entry which is preliminary data.</text>
</comment>
<evidence type="ECO:0000313" key="1">
    <source>
        <dbReference type="EMBL" id="KAI3908190.1"/>
    </source>
</evidence>